<dbReference type="PANTHER" id="PTHR43031:SF17">
    <property type="entry name" value="SULFURTRANSFERASE YTWF-RELATED"/>
    <property type="match status" value="1"/>
</dbReference>
<dbReference type="InterPro" id="IPR001763">
    <property type="entry name" value="Rhodanese-like_dom"/>
</dbReference>
<dbReference type="Gene3D" id="3.40.250.10">
    <property type="entry name" value="Rhodanese-like domain"/>
    <property type="match status" value="1"/>
</dbReference>
<dbReference type="SUPFAM" id="SSF52821">
    <property type="entry name" value="Rhodanese/Cell cycle control phosphatase"/>
    <property type="match status" value="1"/>
</dbReference>
<comment type="caution">
    <text evidence="2">The sequence shown here is derived from an EMBL/GenBank/DDBJ whole genome shotgun (WGS) entry which is preliminary data.</text>
</comment>
<feature type="domain" description="Rhodanese" evidence="1">
    <location>
        <begin position="25"/>
        <end position="105"/>
    </location>
</feature>
<dbReference type="GO" id="GO:0016740">
    <property type="term" value="F:transferase activity"/>
    <property type="evidence" value="ECO:0007669"/>
    <property type="project" value="UniProtKB-KW"/>
</dbReference>
<dbReference type="AlphaFoldDB" id="A0A0M0KV86"/>
<name>A0A0M0KV86_9BACI</name>
<dbReference type="STRING" id="284581.AMD01_16465"/>
<gene>
    <name evidence="2" type="ORF">AMD01_16465</name>
</gene>
<dbReference type="PROSITE" id="PS50206">
    <property type="entry name" value="RHODANESE_3"/>
    <property type="match status" value="1"/>
</dbReference>
<keyword evidence="3" id="KW-1185">Reference proteome</keyword>
<dbReference type="InterPro" id="IPR036873">
    <property type="entry name" value="Rhodanese-like_dom_sf"/>
</dbReference>
<accession>A0A0M0KV86</accession>
<dbReference type="OrthoDB" id="9800872at2"/>
<evidence type="ECO:0000313" key="3">
    <source>
        <dbReference type="Proteomes" id="UP000037558"/>
    </source>
</evidence>
<proteinExistence type="predicted"/>
<keyword evidence="2" id="KW-0808">Transferase</keyword>
<dbReference type="EMBL" id="LILC01000023">
    <property type="protein sequence ID" value="KOO42740.1"/>
    <property type="molecule type" value="Genomic_DNA"/>
</dbReference>
<sequence length="105" mass="11821">MFGWLFGSTYNKISTMELKQTYLKDKKEKFFLDVRTPGEFKGRSISGFKNISLQALSGKLSQIPKNKEIVVICQSGGRSAMACRMLKKAGYDRVTNVKGGMSAWR</sequence>
<dbReference type="Proteomes" id="UP000037558">
    <property type="component" value="Unassembled WGS sequence"/>
</dbReference>
<dbReference type="InterPro" id="IPR050229">
    <property type="entry name" value="GlpE_sulfurtransferase"/>
</dbReference>
<evidence type="ECO:0000259" key="1">
    <source>
        <dbReference type="PROSITE" id="PS50206"/>
    </source>
</evidence>
<dbReference type="CDD" id="cd00158">
    <property type="entry name" value="RHOD"/>
    <property type="match status" value="1"/>
</dbReference>
<dbReference type="Pfam" id="PF00581">
    <property type="entry name" value="Rhodanese"/>
    <property type="match status" value="1"/>
</dbReference>
<evidence type="ECO:0000313" key="2">
    <source>
        <dbReference type="EMBL" id="KOO42740.1"/>
    </source>
</evidence>
<dbReference type="PATRIC" id="fig|284581.3.peg.2795"/>
<organism evidence="2 3">
    <name type="scientific">Priestia koreensis</name>
    <dbReference type="NCBI Taxonomy" id="284581"/>
    <lineage>
        <taxon>Bacteria</taxon>
        <taxon>Bacillati</taxon>
        <taxon>Bacillota</taxon>
        <taxon>Bacilli</taxon>
        <taxon>Bacillales</taxon>
        <taxon>Bacillaceae</taxon>
        <taxon>Priestia</taxon>
    </lineage>
</organism>
<reference evidence="3" key="1">
    <citation type="submission" date="2015-08" db="EMBL/GenBank/DDBJ databases">
        <title>Fjat-14210 dsm16467.</title>
        <authorList>
            <person name="Liu B."/>
            <person name="Wang J."/>
            <person name="Zhu Y."/>
            <person name="Liu G."/>
            <person name="Chen Q."/>
            <person name="Chen Z."/>
            <person name="Lan J."/>
            <person name="Che J."/>
            <person name="Ge C."/>
            <person name="Shi H."/>
            <person name="Pan Z."/>
            <person name="Liu X."/>
        </authorList>
    </citation>
    <scope>NUCLEOTIDE SEQUENCE [LARGE SCALE GENOMIC DNA]</scope>
    <source>
        <strain evidence="3">DSM 16467</strain>
    </source>
</reference>
<dbReference type="PANTHER" id="PTHR43031">
    <property type="entry name" value="FAD-DEPENDENT OXIDOREDUCTASE"/>
    <property type="match status" value="1"/>
</dbReference>
<dbReference type="SMART" id="SM00450">
    <property type="entry name" value="RHOD"/>
    <property type="match status" value="1"/>
</dbReference>
<dbReference type="RefSeq" id="WP_053402536.1">
    <property type="nucleotide sequence ID" value="NZ_LILC01000023.1"/>
</dbReference>
<protein>
    <submittedName>
        <fullName evidence="2">Sulfurtransferase</fullName>
    </submittedName>
</protein>